<dbReference type="Gene3D" id="3.40.50.720">
    <property type="entry name" value="NAD(P)-binding Rossmann-like Domain"/>
    <property type="match status" value="1"/>
</dbReference>
<sequence length="255" mass="26602">MSQDLKEKVILVGGASGGIGLAAAKMLLERGASVALHYRSNADGLKQLAADYGNDRVLLVKGDLTRRDDISAIVSATVEQYGKLDAFMSTVGTALRILPFLETSEDTVDTTIAVELRSVIDSVRAVLPELIRNGGGRIVFVGSDSGKVGTSGESVSAACRGGAIAFAKSIAREYARHNVLVNVVCPGPTDTGLWDDLVKNDEFGGKIGNAMVRAIPMRRLAQPEEVAAAAVFLMSDGASFITGQAISVSGGLTMC</sequence>
<dbReference type="FunFam" id="3.40.50.720:FF:000084">
    <property type="entry name" value="Short-chain dehydrogenase reductase"/>
    <property type="match status" value="1"/>
</dbReference>
<dbReference type="EMBL" id="PDNV01000006">
    <property type="protein sequence ID" value="PLC53965.1"/>
    <property type="molecule type" value="Genomic_DNA"/>
</dbReference>
<dbReference type="AlphaFoldDB" id="A0A2N4UG51"/>
<evidence type="ECO:0000313" key="3">
    <source>
        <dbReference type="Proteomes" id="UP000234328"/>
    </source>
</evidence>
<reference evidence="2 3" key="1">
    <citation type="submission" date="2017-10" db="EMBL/GenBank/DDBJ databases">
        <title>Two draft genome sequences of Pusillimonas sp. strains isolated from a nitrate- and radionuclide-contaminated groundwater in Russia.</title>
        <authorList>
            <person name="Grouzdev D.S."/>
            <person name="Tourova T.P."/>
            <person name="Goeva M.A."/>
            <person name="Babich T.L."/>
            <person name="Sokolova D.S."/>
            <person name="Abdullin R."/>
            <person name="Poltaraus A.B."/>
            <person name="Toshchakov S.V."/>
            <person name="Nazina T.N."/>
        </authorList>
    </citation>
    <scope>NUCLEOTIDE SEQUENCE [LARGE SCALE GENOMIC DNA]</scope>
    <source>
        <strain evidence="2 3">JR1/69-2-13</strain>
    </source>
</reference>
<dbReference type="Pfam" id="PF13561">
    <property type="entry name" value="adh_short_C2"/>
    <property type="match status" value="1"/>
</dbReference>
<comment type="caution">
    <text evidence="2">The sequence shown here is derived from an EMBL/GenBank/DDBJ whole genome shotgun (WGS) entry which is preliminary data.</text>
</comment>
<organism evidence="2 3">
    <name type="scientific">Pollutimonas nitritireducens</name>
    <dbReference type="NCBI Taxonomy" id="2045209"/>
    <lineage>
        <taxon>Bacteria</taxon>
        <taxon>Pseudomonadati</taxon>
        <taxon>Pseudomonadota</taxon>
        <taxon>Betaproteobacteria</taxon>
        <taxon>Burkholderiales</taxon>
        <taxon>Alcaligenaceae</taxon>
        <taxon>Pollutimonas</taxon>
    </lineage>
</organism>
<dbReference type="SUPFAM" id="SSF51735">
    <property type="entry name" value="NAD(P)-binding Rossmann-fold domains"/>
    <property type="match status" value="1"/>
</dbReference>
<keyword evidence="3" id="KW-1185">Reference proteome</keyword>
<evidence type="ECO:0000256" key="1">
    <source>
        <dbReference type="ARBA" id="ARBA00006484"/>
    </source>
</evidence>
<dbReference type="PANTHER" id="PTHR42879:SF2">
    <property type="entry name" value="3-OXOACYL-[ACYL-CARRIER-PROTEIN] REDUCTASE FABG"/>
    <property type="match status" value="1"/>
</dbReference>
<dbReference type="InterPro" id="IPR002347">
    <property type="entry name" value="SDR_fam"/>
</dbReference>
<dbReference type="Proteomes" id="UP000234328">
    <property type="component" value="Unassembled WGS sequence"/>
</dbReference>
<dbReference type="PANTHER" id="PTHR42879">
    <property type="entry name" value="3-OXOACYL-(ACYL-CARRIER-PROTEIN) REDUCTASE"/>
    <property type="match status" value="1"/>
</dbReference>
<dbReference type="InterPro" id="IPR050259">
    <property type="entry name" value="SDR"/>
</dbReference>
<protein>
    <submittedName>
        <fullName evidence="2">Short-chain dehydrogenase</fullName>
    </submittedName>
</protein>
<dbReference type="OrthoDB" id="9806974at2"/>
<dbReference type="RefSeq" id="WP_102070083.1">
    <property type="nucleotide sequence ID" value="NZ_PDNV01000006.1"/>
</dbReference>
<proteinExistence type="inferred from homology"/>
<gene>
    <name evidence="2" type="ORF">CR155_11085</name>
</gene>
<comment type="similarity">
    <text evidence="1">Belongs to the short-chain dehydrogenases/reductases (SDR) family.</text>
</comment>
<evidence type="ECO:0000313" key="2">
    <source>
        <dbReference type="EMBL" id="PLC53965.1"/>
    </source>
</evidence>
<dbReference type="InterPro" id="IPR036291">
    <property type="entry name" value="NAD(P)-bd_dom_sf"/>
</dbReference>
<dbReference type="CDD" id="cd05233">
    <property type="entry name" value="SDR_c"/>
    <property type="match status" value="1"/>
</dbReference>
<name>A0A2N4UG51_9BURK</name>
<accession>A0A2N4UG51</accession>
<dbReference type="PRINTS" id="PR00081">
    <property type="entry name" value="GDHRDH"/>
</dbReference>